<comment type="caution">
    <text evidence="3">The sequence shown here is derived from an EMBL/GenBank/DDBJ whole genome shotgun (WGS) entry which is preliminary data.</text>
</comment>
<evidence type="ECO:0000313" key="4">
    <source>
        <dbReference type="Proteomes" id="UP000178492"/>
    </source>
</evidence>
<proteinExistence type="inferred from homology"/>
<dbReference type="PANTHER" id="PTHR34477:SF1">
    <property type="entry name" value="UPF0213 PROTEIN YHBQ"/>
    <property type="match status" value="1"/>
</dbReference>
<evidence type="ECO:0000313" key="3">
    <source>
        <dbReference type="EMBL" id="OGD90818.1"/>
    </source>
</evidence>
<organism evidence="3 4">
    <name type="scientific">Candidatus Curtissbacteria bacterium RIFCSPHIGHO2_02_FULL_40_17</name>
    <dbReference type="NCBI Taxonomy" id="1797715"/>
    <lineage>
        <taxon>Bacteria</taxon>
        <taxon>Candidatus Curtissiibacteriota</taxon>
    </lineage>
</organism>
<dbReference type="SUPFAM" id="SSF82771">
    <property type="entry name" value="GIY-YIG endonuclease"/>
    <property type="match status" value="1"/>
</dbReference>
<comment type="similarity">
    <text evidence="1">Belongs to the UPF0213 family.</text>
</comment>
<dbReference type="Proteomes" id="UP000178492">
    <property type="component" value="Unassembled WGS sequence"/>
</dbReference>
<protein>
    <submittedName>
        <fullName evidence="3">Excinuclease ABC subunit C</fullName>
    </submittedName>
</protein>
<dbReference type="STRING" id="1797715.A3D81_00625"/>
<evidence type="ECO:0000259" key="2">
    <source>
        <dbReference type="PROSITE" id="PS50164"/>
    </source>
</evidence>
<dbReference type="AlphaFoldDB" id="A0A1F5GG05"/>
<dbReference type="Gene3D" id="3.40.1440.10">
    <property type="entry name" value="GIY-YIG endonuclease"/>
    <property type="match status" value="1"/>
</dbReference>
<dbReference type="InterPro" id="IPR050190">
    <property type="entry name" value="UPF0213_domain"/>
</dbReference>
<evidence type="ECO:0000256" key="1">
    <source>
        <dbReference type="ARBA" id="ARBA00007435"/>
    </source>
</evidence>
<reference evidence="3 4" key="1">
    <citation type="journal article" date="2016" name="Nat. Commun.">
        <title>Thousands of microbial genomes shed light on interconnected biogeochemical processes in an aquifer system.</title>
        <authorList>
            <person name="Anantharaman K."/>
            <person name="Brown C.T."/>
            <person name="Hug L.A."/>
            <person name="Sharon I."/>
            <person name="Castelle C.J."/>
            <person name="Probst A.J."/>
            <person name="Thomas B.C."/>
            <person name="Singh A."/>
            <person name="Wilkins M.J."/>
            <person name="Karaoz U."/>
            <person name="Brodie E.L."/>
            <person name="Williams K.H."/>
            <person name="Hubbard S.S."/>
            <person name="Banfield J.F."/>
        </authorList>
    </citation>
    <scope>NUCLEOTIDE SEQUENCE [LARGE SCALE GENOMIC DNA]</scope>
</reference>
<gene>
    <name evidence="3" type="ORF">A3D81_00625</name>
</gene>
<dbReference type="SMART" id="SM00465">
    <property type="entry name" value="GIYc"/>
    <property type="match status" value="1"/>
</dbReference>
<name>A0A1F5GG05_9BACT</name>
<feature type="domain" description="GIY-YIG" evidence="2">
    <location>
        <begin position="1"/>
        <end position="77"/>
    </location>
</feature>
<sequence length="82" mass="9889">MYYVYILRNLKDKSLYIGYTTDLKKRFLAHNNGLSVSIKHKRPYKLLFYGAFIDRIDAKHREEYLKSGWGFRSIKKLLKRSL</sequence>
<dbReference type="Pfam" id="PF01541">
    <property type="entry name" value="GIY-YIG"/>
    <property type="match status" value="1"/>
</dbReference>
<dbReference type="InterPro" id="IPR035901">
    <property type="entry name" value="GIY-YIG_endonuc_sf"/>
</dbReference>
<dbReference type="EMBL" id="MFBE01000031">
    <property type="protein sequence ID" value="OGD90818.1"/>
    <property type="molecule type" value="Genomic_DNA"/>
</dbReference>
<dbReference type="PANTHER" id="PTHR34477">
    <property type="entry name" value="UPF0213 PROTEIN YHBQ"/>
    <property type="match status" value="1"/>
</dbReference>
<dbReference type="InterPro" id="IPR000305">
    <property type="entry name" value="GIY-YIG_endonuc"/>
</dbReference>
<dbReference type="PROSITE" id="PS50164">
    <property type="entry name" value="GIY_YIG"/>
    <property type="match status" value="1"/>
</dbReference>
<accession>A0A1F5GG05</accession>